<sequence length="141" mass="16544">MDINEQLQASQKECESLRRENEQLKHALAEREKQLKLERTRQRISLFKHLFKGRSDIFPVRWVASDGRTGYSPAKNAQEQYLTLNDQVIYDHLSGKHTIGIYPVLTDDTCFFLSIDFDKEHWQKDALAFVDTCETRCCSFI</sequence>
<feature type="coiled-coil region" evidence="1">
    <location>
        <begin position="7"/>
        <end position="41"/>
    </location>
</feature>
<dbReference type="OrthoDB" id="9802848at2"/>
<gene>
    <name evidence="3" type="ORF">DT065_08290</name>
</gene>
<keyword evidence="4" id="KW-1185">Reference proteome</keyword>
<organism evidence="3 4">
    <name type="scientific">Salicibibacter kimchii</name>
    <dbReference type="NCBI Taxonomy" id="2099786"/>
    <lineage>
        <taxon>Bacteria</taxon>
        <taxon>Bacillati</taxon>
        <taxon>Bacillota</taxon>
        <taxon>Bacilli</taxon>
        <taxon>Bacillales</taxon>
        <taxon>Bacillaceae</taxon>
        <taxon>Salicibibacter</taxon>
    </lineage>
</organism>
<proteinExistence type="predicted"/>
<feature type="domain" description="TOTE conflict system primase" evidence="2">
    <location>
        <begin position="43"/>
        <end position="135"/>
    </location>
</feature>
<protein>
    <recommendedName>
        <fullName evidence="2">TOTE conflict system primase domain-containing protein</fullName>
    </recommendedName>
</protein>
<accession>A0A345BYJ3</accession>
<evidence type="ECO:0000313" key="4">
    <source>
        <dbReference type="Proteomes" id="UP000252100"/>
    </source>
</evidence>
<name>A0A345BYJ3_9BACI</name>
<dbReference type="EMBL" id="CP031092">
    <property type="protein sequence ID" value="AXF56024.1"/>
    <property type="molecule type" value="Genomic_DNA"/>
</dbReference>
<dbReference type="Proteomes" id="UP000252100">
    <property type="component" value="Chromosome"/>
</dbReference>
<dbReference type="KEGG" id="rue:DT065_08290"/>
<dbReference type="Pfam" id="PF22548">
    <property type="entry name" value="AEP-TOTE"/>
    <property type="match status" value="1"/>
</dbReference>
<dbReference type="RefSeq" id="WP_114372434.1">
    <property type="nucleotide sequence ID" value="NZ_CP031092.1"/>
</dbReference>
<dbReference type="InterPro" id="IPR054347">
    <property type="entry name" value="TOTE_primase"/>
</dbReference>
<dbReference type="AlphaFoldDB" id="A0A345BYJ3"/>
<keyword evidence="1" id="KW-0175">Coiled coil</keyword>
<evidence type="ECO:0000256" key="1">
    <source>
        <dbReference type="SAM" id="Coils"/>
    </source>
</evidence>
<reference evidence="3 4" key="1">
    <citation type="journal article" date="2018" name="J. Microbiol.">
        <title>Salicibibacter kimchii gen. nov., sp. nov., a moderately halophilic and alkalitolerant bacterium in the family Bacillaceae, isolated from kimchi.</title>
        <authorList>
            <person name="Jang J.Y."/>
            <person name="Oh Y.J."/>
            <person name="Lim S.K."/>
            <person name="Park H.K."/>
            <person name="Lee C."/>
            <person name="Kim J.Y."/>
            <person name="Lee M.A."/>
            <person name="Choi H.J."/>
        </authorList>
    </citation>
    <scope>NUCLEOTIDE SEQUENCE [LARGE SCALE GENOMIC DNA]</scope>
    <source>
        <strain evidence="3 4">NKC1-1</strain>
    </source>
</reference>
<evidence type="ECO:0000259" key="2">
    <source>
        <dbReference type="Pfam" id="PF22548"/>
    </source>
</evidence>
<evidence type="ECO:0000313" key="3">
    <source>
        <dbReference type="EMBL" id="AXF56024.1"/>
    </source>
</evidence>